<evidence type="ECO:0000313" key="1">
    <source>
        <dbReference type="EMBL" id="KAG0430759.1"/>
    </source>
</evidence>
<protein>
    <submittedName>
        <fullName evidence="1">Uncharacterized protein</fullName>
    </submittedName>
</protein>
<keyword evidence="2" id="KW-1185">Reference proteome</keyword>
<dbReference type="EMBL" id="JABSTQ010009292">
    <property type="protein sequence ID" value="KAG0430759.1"/>
    <property type="molecule type" value="Genomic_DNA"/>
</dbReference>
<dbReference type="Proteomes" id="UP000805193">
    <property type="component" value="Unassembled WGS sequence"/>
</dbReference>
<organism evidence="1 2">
    <name type="scientific">Ixodes persulcatus</name>
    <name type="common">Taiga tick</name>
    <dbReference type="NCBI Taxonomy" id="34615"/>
    <lineage>
        <taxon>Eukaryota</taxon>
        <taxon>Metazoa</taxon>
        <taxon>Ecdysozoa</taxon>
        <taxon>Arthropoda</taxon>
        <taxon>Chelicerata</taxon>
        <taxon>Arachnida</taxon>
        <taxon>Acari</taxon>
        <taxon>Parasitiformes</taxon>
        <taxon>Ixodida</taxon>
        <taxon>Ixodoidea</taxon>
        <taxon>Ixodidae</taxon>
        <taxon>Ixodinae</taxon>
        <taxon>Ixodes</taxon>
    </lineage>
</organism>
<comment type="caution">
    <text evidence="1">The sequence shown here is derived from an EMBL/GenBank/DDBJ whole genome shotgun (WGS) entry which is preliminary data.</text>
</comment>
<proteinExistence type="predicted"/>
<accession>A0AC60Q9T7</accession>
<evidence type="ECO:0000313" key="2">
    <source>
        <dbReference type="Proteomes" id="UP000805193"/>
    </source>
</evidence>
<sequence length="727" mass="82570">MGSDHHPIRIDVPLRESPKRPVTFIKWDAFRANMDSLRDLPLDRRIVEAVNYSKTTYQVKEDTPTPDLHLTNLWASRLSALTTYRTKRTLRRKVKLNLATARAKRYTLELFRNRWRGLCNSFNERTGLRRVWRTYEGLAGKTKARNTGSNLALRLEVSEDDLVNKAEDLLKKLVRSLLVSKVVYGLNYLRLTKTQEAALVVLNRKAMRVITGLPKFTPVEQLEAAAQINTLRDIAKEMDVGQENRLARSPPGRIILTKLEKHELLAKTAAMPTPSPPWDNELVVPIKPVPKNQGKEHRGRRKHAADKQLEEINSLTGAEVMNTTWSGITHKTNSPKTAELLALLHAIQEAAHTLPRTVTEARIFTDSREALQECGRGNSRNPVVKQIKSIIVESRPRVNFVLSWVPGHEGVPGHERANEAARAQLHAGFMPSPGHGPPLVEEDPGLPPDIEEIKKEERAARNLRLGALLPPDEDPVPPGYSRPATYEDWTRPRLEHPHRKHILDSLISFVRSSGIAYVFEKARPSRVCGFPQHFMDDLSFWFRVQIVNPCIKVELPEGFVPYESIYRLVVTSTVDPVLAGHFGISCVQRKCGACVFKIAGCEPQGTCCHDGCKPLEPPPPTLPIIPFPRHNWMTLSRDQARGRHAHLLKWLNLFLFVFSPERDPRKEVHKAFPTEIRDRDMKERFLSYLCFLPVLSLRYIVIMQNQLAQQLILIQCRGNLATASIDL</sequence>
<gene>
    <name evidence="1" type="ORF">HPB47_022402</name>
</gene>
<name>A0AC60Q9T7_IXOPE</name>
<reference evidence="1 2" key="1">
    <citation type="journal article" date="2020" name="Cell">
        <title>Large-Scale Comparative Analyses of Tick Genomes Elucidate Their Genetic Diversity and Vector Capacities.</title>
        <authorList>
            <consortium name="Tick Genome and Microbiome Consortium (TIGMIC)"/>
            <person name="Jia N."/>
            <person name="Wang J."/>
            <person name="Shi W."/>
            <person name="Du L."/>
            <person name="Sun Y."/>
            <person name="Zhan W."/>
            <person name="Jiang J.F."/>
            <person name="Wang Q."/>
            <person name="Zhang B."/>
            <person name="Ji P."/>
            <person name="Bell-Sakyi L."/>
            <person name="Cui X.M."/>
            <person name="Yuan T.T."/>
            <person name="Jiang B.G."/>
            <person name="Yang W.F."/>
            <person name="Lam T.T."/>
            <person name="Chang Q.C."/>
            <person name="Ding S.J."/>
            <person name="Wang X.J."/>
            <person name="Zhu J.G."/>
            <person name="Ruan X.D."/>
            <person name="Zhao L."/>
            <person name="Wei J.T."/>
            <person name="Ye R.Z."/>
            <person name="Que T.C."/>
            <person name="Du C.H."/>
            <person name="Zhou Y.H."/>
            <person name="Cheng J.X."/>
            <person name="Dai P.F."/>
            <person name="Guo W.B."/>
            <person name="Han X.H."/>
            <person name="Huang E.J."/>
            <person name="Li L.F."/>
            <person name="Wei W."/>
            <person name="Gao Y.C."/>
            <person name="Liu J.Z."/>
            <person name="Shao H.Z."/>
            <person name="Wang X."/>
            <person name="Wang C.C."/>
            <person name="Yang T.C."/>
            <person name="Huo Q.B."/>
            <person name="Li W."/>
            <person name="Chen H.Y."/>
            <person name="Chen S.E."/>
            <person name="Zhou L.G."/>
            <person name="Ni X.B."/>
            <person name="Tian J.H."/>
            <person name="Sheng Y."/>
            <person name="Liu T."/>
            <person name="Pan Y.S."/>
            <person name="Xia L.Y."/>
            <person name="Li J."/>
            <person name="Zhao F."/>
            <person name="Cao W.C."/>
        </authorList>
    </citation>
    <scope>NUCLEOTIDE SEQUENCE [LARGE SCALE GENOMIC DNA]</scope>
    <source>
        <strain evidence="1">Iper-2018</strain>
    </source>
</reference>